<dbReference type="InParanoid" id="B4DB20"/>
<evidence type="ECO:0000313" key="6">
    <source>
        <dbReference type="Proteomes" id="UP000005824"/>
    </source>
</evidence>
<reference evidence="5 6" key="1">
    <citation type="journal article" date="2011" name="J. Bacteriol.">
        <title>Genome sequence of Chthoniobacter flavus Ellin428, an aerobic heterotrophic soil bacterium.</title>
        <authorList>
            <person name="Kant R."/>
            <person name="van Passel M.W."/>
            <person name="Palva A."/>
            <person name="Lucas S."/>
            <person name="Lapidus A."/>
            <person name="Glavina Del Rio T."/>
            <person name="Dalin E."/>
            <person name="Tice H."/>
            <person name="Bruce D."/>
            <person name="Goodwin L."/>
            <person name="Pitluck S."/>
            <person name="Larimer F.W."/>
            <person name="Land M.L."/>
            <person name="Hauser L."/>
            <person name="Sangwan P."/>
            <person name="de Vos W.M."/>
            <person name="Janssen P.H."/>
            <person name="Smidt H."/>
        </authorList>
    </citation>
    <scope>NUCLEOTIDE SEQUENCE [LARGE SCALE GENOMIC DNA]</scope>
    <source>
        <strain evidence="5 6">Ellin428</strain>
    </source>
</reference>
<dbReference type="eggNOG" id="COG4977">
    <property type="taxonomic scope" value="Bacteria"/>
</dbReference>
<evidence type="ECO:0000313" key="5">
    <source>
        <dbReference type="EMBL" id="EDY16394.1"/>
    </source>
</evidence>
<accession>B4DB20</accession>
<dbReference type="PROSITE" id="PS01124">
    <property type="entry name" value="HTH_ARAC_FAMILY_2"/>
    <property type="match status" value="1"/>
</dbReference>
<dbReference type="InterPro" id="IPR020449">
    <property type="entry name" value="Tscrpt_reg_AraC-type_HTH"/>
</dbReference>
<dbReference type="InterPro" id="IPR009057">
    <property type="entry name" value="Homeodomain-like_sf"/>
</dbReference>
<feature type="domain" description="HTH araC/xylS-type" evidence="4">
    <location>
        <begin position="1"/>
        <end position="50"/>
    </location>
</feature>
<keyword evidence="1" id="KW-0805">Transcription regulation</keyword>
<organism evidence="5 6">
    <name type="scientific">Chthoniobacter flavus Ellin428</name>
    <dbReference type="NCBI Taxonomy" id="497964"/>
    <lineage>
        <taxon>Bacteria</taxon>
        <taxon>Pseudomonadati</taxon>
        <taxon>Verrucomicrobiota</taxon>
        <taxon>Spartobacteria</taxon>
        <taxon>Chthoniobacterales</taxon>
        <taxon>Chthoniobacteraceae</taxon>
        <taxon>Chthoniobacter</taxon>
    </lineage>
</organism>
<dbReference type="AlphaFoldDB" id="B4DB20"/>
<dbReference type="STRING" id="497964.CfE428DRAFT_6111"/>
<dbReference type="PRINTS" id="PR00032">
    <property type="entry name" value="HTHARAC"/>
</dbReference>
<sequence length="56" mass="6246">MRVEAASRKLADTDKTIAAVAVECGFYDHAHFTRSFHAVTGISPSRYRREHQSPGL</sequence>
<protein>
    <submittedName>
        <fullName evidence="5">Transcriptional regulator, AraC family</fullName>
    </submittedName>
</protein>
<comment type="caution">
    <text evidence="5">The sequence shown here is derived from an EMBL/GenBank/DDBJ whole genome shotgun (WGS) entry which is preliminary data.</text>
</comment>
<dbReference type="Gene3D" id="1.10.10.60">
    <property type="entry name" value="Homeodomain-like"/>
    <property type="match status" value="1"/>
</dbReference>
<dbReference type="SUPFAM" id="SSF46689">
    <property type="entry name" value="Homeodomain-like"/>
    <property type="match status" value="1"/>
</dbReference>
<dbReference type="GO" id="GO:0043565">
    <property type="term" value="F:sequence-specific DNA binding"/>
    <property type="evidence" value="ECO:0007669"/>
    <property type="project" value="InterPro"/>
</dbReference>
<gene>
    <name evidence="5" type="ORF">CfE428DRAFT_6111</name>
</gene>
<dbReference type="Pfam" id="PF12833">
    <property type="entry name" value="HTH_18"/>
    <property type="match status" value="1"/>
</dbReference>
<evidence type="ECO:0000259" key="4">
    <source>
        <dbReference type="PROSITE" id="PS01124"/>
    </source>
</evidence>
<dbReference type="InterPro" id="IPR018060">
    <property type="entry name" value="HTH_AraC"/>
</dbReference>
<proteinExistence type="predicted"/>
<keyword evidence="2" id="KW-0238">DNA-binding</keyword>
<dbReference type="GO" id="GO:0003700">
    <property type="term" value="F:DNA-binding transcription factor activity"/>
    <property type="evidence" value="ECO:0007669"/>
    <property type="project" value="InterPro"/>
</dbReference>
<name>B4DB20_9BACT</name>
<keyword evidence="3" id="KW-0804">Transcription</keyword>
<evidence type="ECO:0000256" key="1">
    <source>
        <dbReference type="ARBA" id="ARBA00023015"/>
    </source>
</evidence>
<evidence type="ECO:0000256" key="2">
    <source>
        <dbReference type="ARBA" id="ARBA00023125"/>
    </source>
</evidence>
<dbReference type="PANTHER" id="PTHR43280">
    <property type="entry name" value="ARAC-FAMILY TRANSCRIPTIONAL REGULATOR"/>
    <property type="match status" value="1"/>
</dbReference>
<dbReference type="EMBL" id="ABVL01000034">
    <property type="protein sequence ID" value="EDY16394.1"/>
    <property type="molecule type" value="Genomic_DNA"/>
</dbReference>
<keyword evidence="6" id="KW-1185">Reference proteome</keyword>
<dbReference type="PANTHER" id="PTHR43280:SF28">
    <property type="entry name" value="HTH-TYPE TRANSCRIPTIONAL ACTIVATOR RHAS"/>
    <property type="match status" value="1"/>
</dbReference>
<dbReference type="Proteomes" id="UP000005824">
    <property type="component" value="Unassembled WGS sequence"/>
</dbReference>
<evidence type="ECO:0000256" key="3">
    <source>
        <dbReference type="ARBA" id="ARBA00023163"/>
    </source>
</evidence>